<accession>A0A1I7FNM8</accession>
<keyword evidence="1" id="KW-0812">Transmembrane</keyword>
<dbReference type="Proteomes" id="UP000198817">
    <property type="component" value="Unassembled WGS sequence"/>
</dbReference>
<organism evidence="2 3">
    <name type="scientific">Eubacterium pyruvativorans</name>
    <dbReference type="NCBI Taxonomy" id="155865"/>
    <lineage>
        <taxon>Bacteria</taxon>
        <taxon>Bacillati</taxon>
        <taxon>Bacillota</taxon>
        <taxon>Clostridia</taxon>
        <taxon>Eubacteriales</taxon>
        <taxon>Eubacteriaceae</taxon>
        <taxon>Eubacterium</taxon>
    </lineage>
</organism>
<evidence type="ECO:0000313" key="2">
    <source>
        <dbReference type="EMBL" id="SFU37793.1"/>
    </source>
</evidence>
<protein>
    <recommendedName>
        <fullName evidence="4">Transporter</fullName>
    </recommendedName>
</protein>
<evidence type="ECO:0000256" key="1">
    <source>
        <dbReference type="SAM" id="Phobius"/>
    </source>
</evidence>
<gene>
    <name evidence="2" type="ORF">SAMN05216508_10338</name>
</gene>
<dbReference type="STRING" id="155865.SAMN05216515_10338"/>
<feature type="transmembrane region" description="Helical" evidence="1">
    <location>
        <begin position="50"/>
        <end position="73"/>
    </location>
</feature>
<keyword evidence="3" id="KW-1185">Reference proteome</keyword>
<evidence type="ECO:0000313" key="3">
    <source>
        <dbReference type="Proteomes" id="UP000198817"/>
    </source>
</evidence>
<feature type="transmembrane region" description="Helical" evidence="1">
    <location>
        <begin position="93"/>
        <end position="111"/>
    </location>
</feature>
<keyword evidence="1" id="KW-0472">Membrane</keyword>
<dbReference type="EMBL" id="FPBT01000003">
    <property type="protein sequence ID" value="SFU37793.1"/>
    <property type="molecule type" value="Genomic_DNA"/>
</dbReference>
<evidence type="ECO:0008006" key="4">
    <source>
        <dbReference type="Google" id="ProtNLM"/>
    </source>
</evidence>
<name>A0A1I7FNM8_9FIRM</name>
<reference evidence="2 3" key="1">
    <citation type="submission" date="2016-10" db="EMBL/GenBank/DDBJ databases">
        <authorList>
            <person name="de Groot N.N."/>
        </authorList>
    </citation>
    <scope>NUCLEOTIDE SEQUENCE [LARGE SCALE GENOMIC DNA]</scope>
    <source>
        <strain evidence="2 3">KHGC13</strain>
    </source>
</reference>
<proteinExistence type="predicted"/>
<keyword evidence="1" id="KW-1133">Transmembrane helix</keyword>
<sequence>MSRDLWYDRNRSWIGTVWRIFNKLAVRDGIDERQRKEIVMKDKTPGPKGWILRIGELAEALISLILLVVILILGVKFVFTMAGTPMADWDMEFWSNSLAYCFNLVIGIEFIRMLLKHSAASVVEIVLFTVSRGMVAEHQDGLETLFLVAALAGVFAIRKFLLLPRDEHHPEVMQYGAEDSLCGEKDKD</sequence>
<dbReference type="AlphaFoldDB" id="A0A1I7FNM8"/>